<dbReference type="RefSeq" id="WP_203168471.1">
    <property type="nucleotide sequence ID" value="NZ_JAEVLS010000003.1"/>
</dbReference>
<gene>
    <name evidence="2" type="ORF">JM946_16645</name>
</gene>
<keyword evidence="1" id="KW-0732">Signal</keyword>
<dbReference type="Gene3D" id="3.30.910.20">
    <property type="entry name" value="Skp domain"/>
    <property type="match status" value="1"/>
</dbReference>
<sequence length="214" mass="22678">MKQNTHVRKVVVALLLAGSLAGGHVSAAEGAGSEEAGLGGPAIPGVCLLSRQAVFANAAVGKDASAQIAKLTAEAQQEVLAERKPLEEEARNLESQRANLAPEKYAEQQQALARRWAELQGKADHRTREIEATRQKAIERISAEAQPVVAAEYKERKCGLLFDRGIALGGNLSGDLTAAVVQKLDKKITTLPIQREVLPMTPVAANAPVANPAR</sequence>
<reference evidence="2 3" key="1">
    <citation type="journal article" date="2021" name="Int. J. Syst. Evol. Microbiol.">
        <title>Steroidobacter gossypii sp. nov., isolated from soil of cotton cropping field.</title>
        <authorList>
            <person name="Huang R."/>
            <person name="Yang S."/>
            <person name="Zhen C."/>
            <person name="Liu W."/>
        </authorList>
    </citation>
    <scope>NUCLEOTIDE SEQUENCE [LARGE SCALE GENOMIC DNA]</scope>
    <source>
        <strain evidence="2 3">S1-65</strain>
    </source>
</reference>
<evidence type="ECO:0000313" key="3">
    <source>
        <dbReference type="Proteomes" id="UP000661077"/>
    </source>
</evidence>
<feature type="signal peptide" evidence="1">
    <location>
        <begin position="1"/>
        <end position="27"/>
    </location>
</feature>
<proteinExistence type="predicted"/>
<accession>A0ABS1WZF0</accession>
<dbReference type="InterPro" id="IPR024930">
    <property type="entry name" value="Skp_dom_sf"/>
</dbReference>
<dbReference type="EMBL" id="JAEVLS010000003">
    <property type="protein sequence ID" value="MBM0106365.1"/>
    <property type="molecule type" value="Genomic_DNA"/>
</dbReference>
<dbReference type="Pfam" id="PF03938">
    <property type="entry name" value="OmpH"/>
    <property type="match status" value="1"/>
</dbReference>
<name>A0ABS1WZF0_9GAMM</name>
<evidence type="ECO:0000313" key="2">
    <source>
        <dbReference type="EMBL" id="MBM0106365.1"/>
    </source>
</evidence>
<evidence type="ECO:0000256" key="1">
    <source>
        <dbReference type="SAM" id="SignalP"/>
    </source>
</evidence>
<organism evidence="2 3">
    <name type="scientific">Steroidobacter gossypii</name>
    <dbReference type="NCBI Taxonomy" id="2805490"/>
    <lineage>
        <taxon>Bacteria</taxon>
        <taxon>Pseudomonadati</taxon>
        <taxon>Pseudomonadota</taxon>
        <taxon>Gammaproteobacteria</taxon>
        <taxon>Steroidobacterales</taxon>
        <taxon>Steroidobacteraceae</taxon>
        <taxon>Steroidobacter</taxon>
    </lineage>
</organism>
<dbReference type="Proteomes" id="UP000661077">
    <property type="component" value="Unassembled WGS sequence"/>
</dbReference>
<dbReference type="InterPro" id="IPR005632">
    <property type="entry name" value="Chaperone_Skp"/>
</dbReference>
<keyword evidence="3" id="KW-1185">Reference proteome</keyword>
<dbReference type="SUPFAM" id="SSF111384">
    <property type="entry name" value="OmpH-like"/>
    <property type="match status" value="1"/>
</dbReference>
<comment type="caution">
    <text evidence="2">The sequence shown here is derived from an EMBL/GenBank/DDBJ whole genome shotgun (WGS) entry which is preliminary data.</text>
</comment>
<dbReference type="SMART" id="SM00935">
    <property type="entry name" value="OmpH"/>
    <property type="match status" value="1"/>
</dbReference>
<feature type="chain" id="PRO_5046188092" evidence="1">
    <location>
        <begin position="28"/>
        <end position="214"/>
    </location>
</feature>
<protein>
    <submittedName>
        <fullName evidence="2">OmpH family outer membrane protein</fullName>
    </submittedName>
</protein>